<keyword evidence="5" id="KW-0677">Repeat</keyword>
<dbReference type="PANTHER" id="PTHR45758:SF4">
    <property type="entry name" value="MITOFERRIN-1"/>
    <property type="match status" value="1"/>
</dbReference>
<dbReference type="InterPro" id="IPR002067">
    <property type="entry name" value="MCP"/>
</dbReference>
<evidence type="ECO:0008006" key="14">
    <source>
        <dbReference type="Google" id="ProtNLM"/>
    </source>
</evidence>
<keyword evidence="7" id="KW-0496">Mitochondrion</keyword>
<dbReference type="GO" id="GO:0048250">
    <property type="term" value="P:iron import into the mitochondrion"/>
    <property type="evidence" value="ECO:0007669"/>
    <property type="project" value="TreeGrafter"/>
</dbReference>
<evidence type="ECO:0000256" key="3">
    <source>
        <dbReference type="ARBA" id="ARBA00022448"/>
    </source>
</evidence>
<comment type="subcellular location">
    <subcellularLocation>
        <location evidence="1">Mitochondrion membrane</location>
        <topology evidence="1">Multi-pass membrane protein</topology>
    </subcellularLocation>
</comment>
<evidence type="ECO:0000256" key="9">
    <source>
        <dbReference type="PROSITE-ProRule" id="PRU00282"/>
    </source>
</evidence>
<keyword evidence="13" id="KW-1185">Reference proteome</keyword>
<feature type="repeat" description="Solcar" evidence="9">
    <location>
        <begin position="124"/>
        <end position="208"/>
    </location>
</feature>
<feature type="region of interest" description="Disordered" evidence="11">
    <location>
        <begin position="1"/>
        <end position="24"/>
    </location>
</feature>
<evidence type="ECO:0000313" key="13">
    <source>
        <dbReference type="Proteomes" id="UP000256970"/>
    </source>
</evidence>
<proteinExistence type="inferred from homology"/>
<dbReference type="PRINTS" id="PR00926">
    <property type="entry name" value="MITOCARRIER"/>
</dbReference>
<dbReference type="InterPro" id="IPR018108">
    <property type="entry name" value="MCP_transmembrane"/>
</dbReference>
<organism evidence="12 13">
    <name type="scientific">Tetradesmus obliquus</name>
    <name type="common">Green alga</name>
    <name type="synonym">Acutodesmus obliquus</name>
    <dbReference type="NCBI Taxonomy" id="3088"/>
    <lineage>
        <taxon>Eukaryota</taxon>
        <taxon>Viridiplantae</taxon>
        <taxon>Chlorophyta</taxon>
        <taxon>core chlorophytes</taxon>
        <taxon>Chlorophyceae</taxon>
        <taxon>CS clade</taxon>
        <taxon>Sphaeropleales</taxon>
        <taxon>Scenedesmaceae</taxon>
        <taxon>Tetradesmus</taxon>
    </lineage>
</organism>
<dbReference type="Pfam" id="PF00153">
    <property type="entry name" value="Mito_carr"/>
    <property type="match status" value="3"/>
</dbReference>
<evidence type="ECO:0000256" key="6">
    <source>
        <dbReference type="ARBA" id="ARBA00022989"/>
    </source>
</evidence>
<keyword evidence="6" id="KW-1133">Transmembrane helix</keyword>
<keyword evidence="8 9" id="KW-0472">Membrane</keyword>
<dbReference type="PROSITE" id="PS50920">
    <property type="entry name" value="SOLCAR"/>
    <property type="match status" value="3"/>
</dbReference>
<dbReference type="InterPro" id="IPR023395">
    <property type="entry name" value="MCP_dom_sf"/>
</dbReference>
<evidence type="ECO:0000256" key="1">
    <source>
        <dbReference type="ARBA" id="ARBA00004225"/>
    </source>
</evidence>
<protein>
    <recommendedName>
        <fullName evidence="14">Mitochondrial carrier protein</fullName>
    </recommendedName>
</protein>
<dbReference type="GO" id="GO:0015093">
    <property type="term" value="F:ferrous iron transmembrane transporter activity"/>
    <property type="evidence" value="ECO:0007669"/>
    <property type="project" value="TreeGrafter"/>
</dbReference>
<dbReference type="SUPFAM" id="SSF103506">
    <property type="entry name" value="Mitochondrial carrier"/>
    <property type="match status" value="1"/>
</dbReference>
<dbReference type="STRING" id="3088.A0A383WH53"/>
<name>A0A383WH53_TETOB</name>
<dbReference type="Gene3D" id="1.50.40.10">
    <property type="entry name" value="Mitochondrial carrier domain"/>
    <property type="match status" value="2"/>
</dbReference>
<dbReference type="AlphaFoldDB" id="A0A383WH53"/>
<comment type="similarity">
    <text evidence="2 10">Belongs to the mitochondrial carrier (TC 2.A.29) family.</text>
</comment>
<dbReference type="Proteomes" id="UP000256970">
    <property type="component" value="Unassembled WGS sequence"/>
</dbReference>
<evidence type="ECO:0000256" key="7">
    <source>
        <dbReference type="ARBA" id="ARBA00023128"/>
    </source>
</evidence>
<evidence type="ECO:0000256" key="5">
    <source>
        <dbReference type="ARBA" id="ARBA00022737"/>
    </source>
</evidence>
<gene>
    <name evidence="12" type="ORF">BQ4739_LOCUS16980</name>
</gene>
<accession>A0A383WH53</accession>
<feature type="compositionally biased region" description="Basic and acidic residues" evidence="11">
    <location>
        <begin position="1"/>
        <end position="11"/>
    </location>
</feature>
<reference evidence="12 13" key="1">
    <citation type="submission" date="2016-10" db="EMBL/GenBank/DDBJ databases">
        <authorList>
            <person name="Cai Z."/>
        </authorList>
    </citation>
    <scope>NUCLEOTIDE SEQUENCE [LARGE SCALE GENOMIC DNA]</scope>
</reference>
<dbReference type="PANTHER" id="PTHR45758">
    <property type="entry name" value="MITOFERRIN-1-RELATED"/>
    <property type="match status" value="1"/>
</dbReference>
<keyword evidence="3 10" id="KW-0813">Transport</keyword>
<evidence type="ECO:0000313" key="12">
    <source>
        <dbReference type="EMBL" id="SZX76603.1"/>
    </source>
</evidence>
<feature type="repeat" description="Solcar" evidence="9">
    <location>
        <begin position="28"/>
        <end position="116"/>
    </location>
</feature>
<sequence length="346" mass="37486">MDQHAQLRRTADNLQTPEASSSTISDGRTFVAHMLAGAAAGITEHTAMYPVDTIKTRMQALSHPGQRLHGSVVRALRAVVRREGVAGLYRGVGAVAWGAGPAHAMYFATYEQAKQLLGGNRAGYQWLPTAAAGAIATIVNDGFMTPVDVVKQRLQVAHSPYKGLADCTRQILQHEGVGALYKSYRTTVLMNVPFTAMHFSVYEAAKKWLLHVDNEEAEERLSVQLVADIEVAEERLSVQLVAEERLSVQLVAGGLAGGAAAAVTTPLDVVKTRLQTEGVHSSKRYGTTAVLPVLRRIIQEEGMATIWRGMKPRVLFNAPAAAVSWGTYETMKDLLLGPEAQGHHHH</sequence>
<feature type="repeat" description="Solcar" evidence="9">
    <location>
        <begin position="244"/>
        <end position="334"/>
    </location>
</feature>
<evidence type="ECO:0000256" key="11">
    <source>
        <dbReference type="SAM" id="MobiDB-lite"/>
    </source>
</evidence>
<evidence type="ECO:0000256" key="4">
    <source>
        <dbReference type="ARBA" id="ARBA00022692"/>
    </source>
</evidence>
<evidence type="ECO:0000256" key="10">
    <source>
        <dbReference type="RuleBase" id="RU000488"/>
    </source>
</evidence>
<dbReference type="GO" id="GO:0031966">
    <property type="term" value="C:mitochondrial membrane"/>
    <property type="evidence" value="ECO:0007669"/>
    <property type="project" value="UniProtKB-SubCell"/>
</dbReference>
<keyword evidence="4 9" id="KW-0812">Transmembrane</keyword>
<dbReference type="EMBL" id="FNXT01001262">
    <property type="protein sequence ID" value="SZX76603.1"/>
    <property type="molecule type" value="Genomic_DNA"/>
</dbReference>
<evidence type="ECO:0000256" key="2">
    <source>
        <dbReference type="ARBA" id="ARBA00006375"/>
    </source>
</evidence>
<feature type="compositionally biased region" description="Polar residues" evidence="11">
    <location>
        <begin position="12"/>
        <end position="24"/>
    </location>
</feature>
<evidence type="ECO:0000256" key="8">
    <source>
        <dbReference type="ARBA" id="ARBA00023136"/>
    </source>
</evidence>